<reference evidence="9 10" key="1">
    <citation type="journal article" date="2023" name="Life. Sci Alliance">
        <title>Evolutionary insights into 3D genome organization and epigenetic landscape of Vigna mungo.</title>
        <authorList>
            <person name="Junaid A."/>
            <person name="Singh B."/>
            <person name="Bhatia S."/>
        </authorList>
    </citation>
    <scope>NUCLEOTIDE SEQUENCE [LARGE SCALE GENOMIC DNA]</scope>
    <source>
        <strain evidence="9">Urdbean</strain>
    </source>
</reference>
<feature type="region of interest" description="Disordered" evidence="7">
    <location>
        <begin position="377"/>
        <end position="402"/>
    </location>
</feature>
<dbReference type="SUPFAM" id="SSF52402">
    <property type="entry name" value="Adenine nucleotide alpha hydrolases-like"/>
    <property type="match status" value="1"/>
</dbReference>
<feature type="domain" description="Protein kinase" evidence="8">
    <location>
        <begin position="591"/>
        <end position="854"/>
    </location>
</feature>
<accession>A0AAQ3R9H7</accession>
<keyword evidence="6" id="KW-0175">Coiled coil</keyword>
<dbReference type="PANTHER" id="PTHR45647:SF147">
    <property type="entry name" value="ADENINE NUCLEOTIDE ALPHA HYDROLASE-LIKE DOMAIN KINASE"/>
    <property type="match status" value="1"/>
</dbReference>
<keyword evidence="4" id="KW-0833">Ubl conjugation pathway</keyword>
<dbReference type="InterPro" id="IPR006016">
    <property type="entry name" value="UspA"/>
</dbReference>
<keyword evidence="3" id="KW-0547">Nucleotide-binding</keyword>
<dbReference type="InterPro" id="IPR008271">
    <property type="entry name" value="Ser/Thr_kinase_AS"/>
</dbReference>
<keyword evidence="10" id="KW-1185">Reference proteome</keyword>
<feature type="coiled-coil region" evidence="6">
    <location>
        <begin position="508"/>
        <end position="551"/>
    </location>
</feature>
<dbReference type="InterPro" id="IPR051348">
    <property type="entry name" value="U-box_ubiquitin_ligases"/>
</dbReference>
<sequence>MVLFILVGSVVEHNIGCCFRARGLPFVDGDEDGMIKVSSQVRVGLFLFRFAGGYMSGGGACGDVVNEHMVDDGLMVANGVVASWKFLVACLWFWVFRLRCVQLGNILICGGWLWHNVGEGMMADVAGQRSKKCKDEVESMVRWGDGKKWESMGFLISIFTPHQEDPKTKGRKTNRPSRSRRWQTLAITTTTTTTTTTAAMSSNADSTTSQLLNVTMVAVDKGKSCAHAFRWTIKNIDNPVIIALHIKHKNITHRSTDAVPPDEDDVAHVFNHLRQMCQGNNVQLKEAVIHDSDIVRGIVEYAQRNRVNTIVVGAGSSNKTSFARSLYLRSGSKKLKGHVSTGVMKSAPDHSSVFVISKGKIVGARPAIRPMVNMVQPPSEHAKSENRTHAIRSGSTNGRSDRSLVLEMARSSSVGQSTEHRLIFCRSSDGNDSSKSNKLVSSDGIRQECDLSDSQFTEEMENEMKRLKLKLKQTMDMLSSACKEAVSAESKAKEINQRKLDEERIAEVAKLSKEAALALAEKEKVKAKAALEAAEEAIKMVEKEAQRRFNAEMKARREAHEKDRALNQLACREIRCRKYSISDVEEATHKFSPALKVGEGGYGPVFKGQLDHTQVAIKILNPEATHGRRQFQQEVEVLCSIRHPNMVLLIGACPEYGCLVYEYLENGSLEDRLLRKNDSPPIPWWKRFEIAAEIATALLFLHQTKPEPIVHRDLKPANILLDRNFVSKISDVGLSRLVPASVADSVTQYHLTAAAGTFCYIDPEYQQTGMLTTKSDVYSLGIMLLQIITAKAPMGLAHHVLKAIEEGTFSEMLDPSISDWPIEETLEFAKLSLKCAELSKKDRPDLATVVVPKLNQLREFGLASQNKLNHSHSQLPLSPTRTHRSDP</sequence>
<comment type="catalytic activity">
    <reaction evidence="1">
        <text>S-ubiquitinyl-[E2 ubiquitin-conjugating enzyme]-L-cysteine + [acceptor protein]-L-lysine = [E2 ubiquitin-conjugating enzyme]-L-cysteine + N(6)-ubiquitinyl-[acceptor protein]-L-lysine.</text>
        <dbReference type="EC" id="2.3.2.27"/>
    </reaction>
</comment>
<keyword evidence="5" id="KW-0067">ATP-binding</keyword>
<gene>
    <name evidence="9" type="ORF">V8G54_034797</name>
</gene>
<dbReference type="InterPro" id="IPR000719">
    <property type="entry name" value="Prot_kinase_dom"/>
</dbReference>
<organism evidence="9 10">
    <name type="scientific">Vigna mungo</name>
    <name type="common">Black gram</name>
    <name type="synonym">Phaseolus mungo</name>
    <dbReference type="NCBI Taxonomy" id="3915"/>
    <lineage>
        <taxon>Eukaryota</taxon>
        <taxon>Viridiplantae</taxon>
        <taxon>Streptophyta</taxon>
        <taxon>Embryophyta</taxon>
        <taxon>Tracheophyta</taxon>
        <taxon>Spermatophyta</taxon>
        <taxon>Magnoliopsida</taxon>
        <taxon>eudicotyledons</taxon>
        <taxon>Gunneridae</taxon>
        <taxon>Pentapetalae</taxon>
        <taxon>rosids</taxon>
        <taxon>fabids</taxon>
        <taxon>Fabales</taxon>
        <taxon>Fabaceae</taxon>
        <taxon>Papilionoideae</taxon>
        <taxon>50 kb inversion clade</taxon>
        <taxon>NPAAA clade</taxon>
        <taxon>indigoferoid/millettioid clade</taxon>
        <taxon>Phaseoleae</taxon>
        <taxon>Vigna</taxon>
    </lineage>
</organism>
<evidence type="ECO:0000256" key="6">
    <source>
        <dbReference type="SAM" id="Coils"/>
    </source>
</evidence>
<dbReference type="GO" id="GO:0061630">
    <property type="term" value="F:ubiquitin protein ligase activity"/>
    <property type="evidence" value="ECO:0007669"/>
    <property type="project" value="UniProtKB-EC"/>
</dbReference>
<dbReference type="EMBL" id="CP144690">
    <property type="protein sequence ID" value="WVY89283.1"/>
    <property type="molecule type" value="Genomic_DNA"/>
</dbReference>
<dbReference type="Proteomes" id="UP001374535">
    <property type="component" value="Chromosome 11"/>
</dbReference>
<evidence type="ECO:0000256" key="3">
    <source>
        <dbReference type="ARBA" id="ARBA00022741"/>
    </source>
</evidence>
<dbReference type="Gene3D" id="3.40.50.620">
    <property type="entry name" value="HUPs"/>
    <property type="match status" value="1"/>
</dbReference>
<dbReference type="GO" id="GO:0005524">
    <property type="term" value="F:ATP binding"/>
    <property type="evidence" value="ECO:0007669"/>
    <property type="project" value="UniProtKB-KW"/>
</dbReference>
<dbReference type="PANTHER" id="PTHR45647">
    <property type="entry name" value="OS02G0152300 PROTEIN"/>
    <property type="match status" value="1"/>
</dbReference>
<dbReference type="Gene3D" id="1.10.510.10">
    <property type="entry name" value="Transferase(Phosphotransferase) domain 1"/>
    <property type="match status" value="1"/>
</dbReference>
<dbReference type="GO" id="GO:0004672">
    <property type="term" value="F:protein kinase activity"/>
    <property type="evidence" value="ECO:0007669"/>
    <property type="project" value="InterPro"/>
</dbReference>
<dbReference type="Pfam" id="PF07714">
    <property type="entry name" value="PK_Tyr_Ser-Thr"/>
    <property type="match status" value="1"/>
</dbReference>
<dbReference type="SUPFAM" id="SSF56112">
    <property type="entry name" value="Protein kinase-like (PK-like)"/>
    <property type="match status" value="1"/>
</dbReference>
<dbReference type="InterPro" id="IPR001245">
    <property type="entry name" value="Ser-Thr/Tyr_kinase_cat_dom"/>
</dbReference>
<evidence type="ECO:0000256" key="1">
    <source>
        <dbReference type="ARBA" id="ARBA00000900"/>
    </source>
</evidence>
<evidence type="ECO:0000259" key="8">
    <source>
        <dbReference type="PROSITE" id="PS50011"/>
    </source>
</evidence>
<dbReference type="AlphaFoldDB" id="A0AAQ3R9H7"/>
<dbReference type="FunFam" id="3.30.200.20:FF:000162">
    <property type="entry name" value="Adenine nucleotide alpha hydrolase-like domain kinase"/>
    <property type="match status" value="1"/>
</dbReference>
<evidence type="ECO:0000313" key="9">
    <source>
        <dbReference type="EMBL" id="WVY89283.1"/>
    </source>
</evidence>
<dbReference type="SMART" id="SM00220">
    <property type="entry name" value="S_TKc"/>
    <property type="match status" value="1"/>
</dbReference>
<proteinExistence type="predicted"/>
<dbReference type="PROSITE" id="PS00108">
    <property type="entry name" value="PROTEIN_KINASE_ST"/>
    <property type="match status" value="1"/>
</dbReference>
<evidence type="ECO:0000256" key="4">
    <source>
        <dbReference type="ARBA" id="ARBA00022786"/>
    </source>
</evidence>
<dbReference type="Pfam" id="PF00582">
    <property type="entry name" value="Usp"/>
    <property type="match status" value="1"/>
</dbReference>
<dbReference type="PROSITE" id="PS50011">
    <property type="entry name" value="PROTEIN_KINASE_DOM"/>
    <property type="match status" value="1"/>
</dbReference>
<evidence type="ECO:0000256" key="2">
    <source>
        <dbReference type="ARBA" id="ARBA00012483"/>
    </source>
</evidence>
<name>A0AAQ3R9H7_VIGMU</name>
<dbReference type="EC" id="2.3.2.27" evidence="2"/>
<dbReference type="Gene3D" id="3.30.200.20">
    <property type="entry name" value="Phosphorylase Kinase, domain 1"/>
    <property type="match status" value="1"/>
</dbReference>
<evidence type="ECO:0000256" key="5">
    <source>
        <dbReference type="ARBA" id="ARBA00022840"/>
    </source>
</evidence>
<dbReference type="InterPro" id="IPR014729">
    <property type="entry name" value="Rossmann-like_a/b/a_fold"/>
</dbReference>
<evidence type="ECO:0000256" key="7">
    <source>
        <dbReference type="SAM" id="MobiDB-lite"/>
    </source>
</evidence>
<protein>
    <recommendedName>
        <fullName evidence="2">RING-type E3 ubiquitin transferase</fullName>
        <ecNumber evidence="2">2.3.2.27</ecNumber>
    </recommendedName>
</protein>
<dbReference type="InterPro" id="IPR011009">
    <property type="entry name" value="Kinase-like_dom_sf"/>
</dbReference>
<evidence type="ECO:0000313" key="10">
    <source>
        <dbReference type="Proteomes" id="UP001374535"/>
    </source>
</evidence>